<dbReference type="GO" id="GO:0005524">
    <property type="term" value="F:ATP binding"/>
    <property type="evidence" value="ECO:0007669"/>
    <property type="project" value="UniProtKB-KW"/>
</dbReference>
<comment type="similarity">
    <text evidence="1 5">Belongs to the glycosyl hydrolase 47 family.</text>
</comment>
<keyword evidence="4" id="KW-0106">Calcium</keyword>
<keyword evidence="3" id="KW-0067">ATP-binding</keyword>
<dbReference type="InterPro" id="IPR012341">
    <property type="entry name" value="6hp_glycosidase-like_sf"/>
</dbReference>
<dbReference type="GO" id="GO:0005509">
    <property type="term" value="F:calcium ion binding"/>
    <property type="evidence" value="ECO:0007669"/>
    <property type="project" value="InterPro"/>
</dbReference>
<evidence type="ECO:0000256" key="3">
    <source>
        <dbReference type="ARBA" id="ARBA00022840"/>
    </source>
</evidence>
<keyword evidence="4" id="KW-0479">Metal-binding</keyword>
<dbReference type="PANTHER" id="PTHR14187:SF82">
    <property type="entry name" value="FAMILY CHAPERONE, PUTATIVE (AFU_ORTHOLOGUE AFUA_7G08575)-RELATED"/>
    <property type="match status" value="1"/>
</dbReference>
<organism evidence="7 8">
    <name type="scientific">Teratosphaeria destructans</name>
    <dbReference type="NCBI Taxonomy" id="418781"/>
    <lineage>
        <taxon>Eukaryota</taxon>
        <taxon>Fungi</taxon>
        <taxon>Dikarya</taxon>
        <taxon>Ascomycota</taxon>
        <taxon>Pezizomycotina</taxon>
        <taxon>Dothideomycetes</taxon>
        <taxon>Dothideomycetidae</taxon>
        <taxon>Mycosphaerellales</taxon>
        <taxon>Teratosphaeriaceae</taxon>
        <taxon>Teratosphaeria</taxon>
    </lineage>
</organism>
<dbReference type="SUPFAM" id="SSF53067">
    <property type="entry name" value="Actin-like ATPase domain"/>
    <property type="match status" value="2"/>
</dbReference>
<dbReference type="PANTHER" id="PTHR14187">
    <property type="entry name" value="ALPHA KINASE/ELONGATION FACTOR 2 KINASE"/>
    <property type="match status" value="1"/>
</dbReference>
<dbReference type="GO" id="GO:0016020">
    <property type="term" value="C:membrane"/>
    <property type="evidence" value="ECO:0007669"/>
    <property type="project" value="InterPro"/>
</dbReference>
<keyword evidence="5" id="KW-0326">Glycosidase</keyword>
<keyword evidence="8" id="KW-1185">Reference proteome</keyword>
<evidence type="ECO:0000256" key="2">
    <source>
        <dbReference type="ARBA" id="ARBA00022741"/>
    </source>
</evidence>
<evidence type="ECO:0000256" key="5">
    <source>
        <dbReference type="RuleBase" id="RU361193"/>
    </source>
</evidence>
<accession>A0A9W7SUH9</accession>
<dbReference type="CDD" id="cd10170">
    <property type="entry name" value="ASKHA_NBD_HSP70"/>
    <property type="match status" value="1"/>
</dbReference>
<evidence type="ECO:0000313" key="7">
    <source>
        <dbReference type="EMBL" id="KAH9831286.1"/>
    </source>
</evidence>
<dbReference type="GO" id="GO:0004571">
    <property type="term" value="F:mannosyl-oligosaccharide 1,2-alpha-mannosidase activity"/>
    <property type="evidence" value="ECO:0007669"/>
    <property type="project" value="InterPro"/>
</dbReference>
<dbReference type="Gene3D" id="3.90.640.10">
    <property type="entry name" value="Actin, Chain A, domain 4"/>
    <property type="match status" value="1"/>
</dbReference>
<reference evidence="7 8" key="2">
    <citation type="journal article" date="2021" name="Curr. Genet.">
        <title>Genetic response to nitrogen starvation in the aggressive Eucalyptus foliar pathogen Teratosphaeria destructans.</title>
        <authorList>
            <person name="Havenga M."/>
            <person name="Wingfield B.D."/>
            <person name="Wingfield M.J."/>
            <person name="Dreyer L.L."/>
            <person name="Roets F."/>
            <person name="Aylward J."/>
        </authorList>
    </citation>
    <scope>NUCLEOTIDE SEQUENCE [LARGE SCALE GENOMIC DNA]</scope>
    <source>
        <strain evidence="7">CMW44962</strain>
    </source>
</reference>
<name>A0A9W7SUH9_9PEZI</name>
<dbReference type="Pfam" id="PF01532">
    <property type="entry name" value="Glyco_hydro_47"/>
    <property type="match status" value="1"/>
</dbReference>
<keyword evidence="2" id="KW-0547">Nucleotide-binding</keyword>
<dbReference type="Proteomes" id="UP001138500">
    <property type="component" value="Unassembled WGS sequence"/>
</dbReference>
<dbReference type="EMBL" id="RIBY02001213">
    <property type="protein sequence ID" value="KAH9831286.1"/>
    <property type="molecule type" value="Genomic_DNA"/>
</dbReference>
<proteinExistence type="inferred from homology"/>
<dbReference type="Gene3D" id="3.30.420.40">
    <property type="match status" value="2"/>
</dbReference>
<dbReference type="InterPro" id="IPR036026">
    <property type="entry name" value="Seven-hairpin_glycosidases"/>
</dbReference>
<feature type="region of interest" description="Disordered" evidence="6">
    <location>
        <begin position="153"/>
        <end position="173"/>
    </location>
</feature>
<dbReference type="GO" id="GO:0036503">
    <property type="term" value="P:ERAD pathway"/>
    <property type="evidence" value="ECO:0007669"/>
    <property type="project" value="UniProtKB-ARBA"/>
</dbReference>
<dbReference type="PRINTS" id="PR00747">
    <property type="entry name" value="GLYHDRLASE47"/>
</dbReference>
<keyword evidence="5 7" id="KW-0378">Hydrolase</keyword>
<dbReference type="Pfam" id="PF00012">
    <property type="entry name" value="HSP70"/>
    <property type="match status" value="1"/>
</dbReference>
<evidence type="ECO:0000256" key="6">
    <source>
        <dbReference type="SAM" id="MobiDB-lite"/>
    </source>
</evidence>
<dbReference type="InterPro" id="IPR043129">
    <property type="entry name" value="ATPase_NBD"/>
</dbReference>
<feature type="binding site" evidence="4">
    <location>
        <position position="1198"/>
    </location>
    <ligand>
        <name>Ca(2+)</name>
        <dbReference type="ChEBI" id="CHEBI:29108"/>
    </ligand>
</feature>
<dbReference type="SUPFAM" id="SSF48225">
    <property type="entry name" value="Seven-hairpin glycosidases"/>
    <property type="match status" value="1"/>
</dbReference>
<feature type="non-terminal residue" evidence="7">
    <location>
        <position position="1"/>
    </location>
</feature>
<reference evidence="7 8" key="1">
    <citation type="journal article" date="2018" name="IMA Fungus">
        <title>IMA Genome-F 10: Nine draft genome sequences of Claviceps purpurea s.lat., including C. arundinis, C. humidiphila, and C. cf. spartinae, pseudomolecules for the pitch canker pathogen Fusarium circinatum, draft genome of Davidsoniella eucalypti, Grosmannia galeiformis, Quambalaria eucalypti, and Teratosphaeria destructans.</title>
        <authorList>
            <person name="Wingfield B.D."/>
            <person name="Liu M."/>
            <person name="Nguyen H.D."/>
            <person name="Lane F.A."/>
            <person name="Morgan S.W."/>
            <person name="De Vos L."/>
            <person name="Wilken P.M."/>
            <person name="Duong T.A."/>
            <person name="Aylward J."/>
            <person name="Coetzee M.P."/>
            <person name="Dadej K."/>
            <person name="De Beer Z.W."/>
            <person name="Findlay W."/>
            <person name="Havenga M."/>
            <person name="Kolarik M."/>
            <person name="Menzies J.G."/>
            <person name="Naidoo K."/>
            <person name="Pochopski O."/>
            <person name="Shoukouhi P."/>
            <person name="Santana Q.C."/>
            <person name="Seifert K.A."/>
            <person name="Soal N."/>
            <person name="Steenkamp E.T."/>
            <person name="Tatham C.T."/>
            <person name="van der Nest M.A."/>
            <person name="Wingfield M.J."/>
        </authorList>
    </citation>
    <scope>NUCLEOTIDE SEQUENCE [LARGE SCALE GENOMIC DNA]</scope>
    <source>
        <strain evidence="7">CMW44962</strain>
    </source>
</reference>
<gene>
    <name evidence="7" type="ORF">Tdes44962_MAKER08957</name>
</gene>
<feature type="compositionally biased region" description="Polar residues" evidence="6">
    <location>
        <begin position="153"/>
        <end position="171"/>
    </location>
</feature>
<evidence type="ECO:0000313" key="8">
    <source>
        <dbReference type="Proteomes" id="UP001138500"/>
    </source>
</evidence>
<dbReference type="AlphaFoldDB" id="A0A9W7SUH9"/>
<comment type="caution">
    <text evidence="7">The sequence shown here is derived from an EMBL/GenBank/DDBJ whole genome shotgun (WGS) entry which is preliminary data.</text>
</comment>
<sequence length="1210" mass="132943">RPSRLSSQSIEKSFHQSRISLHPAQVNQKRQTKMSRLQDALIVGIDFGTTFSGVAAAYSGNAEAADDISVIKTWPGGNNITSDKVPTEISYAPAPSKTVGSSRLALLGNATNQGRLLTESAHDQSALSELTSILAGTTGNRDAVSDLLNTSRLGASKQSPGMASTSGQSVGPSPAMRWGFQLKPNEQRLRCLKLFLDPRQPIPEYISLQDMRNQLQASGRTVKEAVADYLEAVFKHTKEILARRYGQDFVSTTKLQLILTVPAVWSEAAKHATLTAAQAAGMDHDLALISEPEAAAVYTLQAIQPNHLKAGHNFVVVDAGGGTVDLISYSIKQLTPLRLEEVVAGSGGCCGASFLNIRFQDLVRSRLGASRFSEVVASKPKSWFAALRYFEDYVKRNFDPNEDTEFNLPFPGLADDAAAGIESGFLTLTSAEIGTIFGPIIADVIKLVDGQLRSLASVGRQANGLILVGGFGQSECLLKCLKARFASQGIQVLQPVNAWTAVVRGAVLRGLEGTELVINRKSRRNYGVVVNQPFDPTTHPLSCRVWDDFEEQYMASKRMMWYILKGQSVSSSSPILLPFSVEFDPHHARVMTQELIVCDEDDAPAGYDDGQRSCTRVLCKMIVNLQSVPTHLWERKSNSRGKAFVRLHFEMGMQMESGGLRFDFRVDGVVYGKVTAKFEVQDHLNPRDRPGAVGMRPPTPRSVASALASGCIVLFLWRWIGPLATGNRDSAVLARRRNEVKAAFQHAWDGYAKHCFGKDTMHPVTNTCDDEFGGWGATAIDSLTTAIMFNNDAVVLQILRFIATVDFTKSPSATSAPCSPPTTSSTAPSAHLARDEALRDSLYQQMLHLGDALTCAFNTPSGVPRNWVDPAACTTDTGTSNTLAGVGSMILEFMTLSRITNHRLYAEKAKRAEAHLLSPKNPDMLPWPGLYGSFIAIKDGALQDEKGSWGALADSFYEYLLKAYIYDSAQFGAYLDLWKTSADSTIRYVASHPYGHPEWTLLPYWQGQTRYLTMDSLSWFAGGNFILGGLVTDNQTLVDFGLAIADTAGALYRRTRTGLGAEYVQWTEDCEAPQFGGPDHCAANSSLQITDANFRLRPEVLETWYYAYRATGDVKYREWTWRAFQRIEQYCKTETGYASLSDVDLEGGGTLIDKQESFVFAEVMKYIYLIHLEDPNAEYQVQDSRRAGAMKNLWVYNTEAHPFKVAGPPV</sequence>
<comment type="cofactor">
    <cofactor evidence="4">
        <name>Ca(2+)</name>
        <dbReference type="ChEBI" id="CHEBI:29108"/>
    </cofactor>
</comment>
<evidence type="ECO:0000256" key="1">
    <source>
        <dbReference type="ARBA" id="ARBA00007658"/>
    </source>
</evidence>
<evidence type="ECO:0000256" key="4">
    <source>
        <dbReference type="PIRSR" id="PIRSR601382-2"/>
    </source>
</evidence>
<dbReference type="GO" id="GO:0140662">
    <property type="term" value="F:ATP-dependent protein folding chaperone"/>
    <property type="evidence" value="ECO:0007669"/>
    <property type="project" value="InterPro"/>
</dbReference>
<dbReference type="InterPro" id="IPR013126">
    <property type="entry name" value="Hsp_70_fam"/>
</dbReference>
<dbReference type="OrthoDB" id="2963168at2759"/>
<dbReference type="Gene3D" id="1.50.10.10">
    <property type="match status" value="1"/>
</dbReference>
<dbReference type="InterPro" id="IPR001382">
    <property type="entry name" value="Glyco_hydro_47"/>
</dbReference>
<feature type="region of interest" description="Disordered" evidence="6">
    <location>
        <begin position="810"/>
        <end position="830"/>
    </location>
</feature>
<protein>
    <recommendedName>
        <fullName evidence="5">alpha-1,2-Mannosidase</fullName>
        <ecNumber evidence="5">3.2.1.-</ecNumber>
    </recommendedName>
</protein>
<dbReference type="EC" id="3.2.1.-" evidence="5"/>
<dbReference type="GO" id="GO:0005975">
    <property type="term" value="P:carbohydrate metabolic process"/>
    <property type="evidence" value="ECO:0007669"/>
    <property type="project" value="InterPro"/>
</dbReference>